<dbReference type="EMBL" id="VLLG01000002">
    <property type="protein sequence ID" value="TWI91844.1"/>
    <property type="molecule type" value="Genomic_DNA"/>
</dbReference>
<dbReference type="RefSeq" id="WP_145710976.1">
    <property type="nucleotide sequence ID" value="NZ_BAAAFY010000001.1"/>
</dbReference>
<feature type="domain" description="Outer membrane protein beta-barrel" evidence="2">
    <location>
        <begin position="22"/>
        <end position="209"/>
    </location>
</feature>
<reference evidence="3 4" key="1">
    <citation type="journal article" date="2013" name="Stand. Genomic Sci.">
        <title>Genomic Encyclopedia of Type Strains, Phase I: The one thousand microbial genomes (KMG-I) project.</title>
        <authorList>
            <person name="Kyrpides N.C."/>
            <person name="Woyke T."/>
            <person name="Eisen J.A."/>
            <person name="Garrity G."/>
            <person name="Lilburn T.G."/>
            <person name="Beck B.J."/>
            <person name="Whitman W.B."/>
            <person name="Hugenholtz P."/>
            <person name="Klenk H.P."/>
        </authorList>
    </citation>
    <scope>NUCLEOTIDE SEQUENCE [LARGE SCALE GENOMIC DNA]</scope>
    <source>
        <strain evidence="3 4">DSM 13484</strain>
    </source>
</reference>
<evidence type="ECO:0000313" key="3">
    <source>
        <dbReference type="EMBL" id="TWI91844.1"/>
    </source>
</evidence>
<accession>A0A562TF00</accession>
<evidence type="ECO:0000256" key="1">
    <source>
        <dbReference type="SAM" id="SignalP"/>
    </source>
</evidence>
<dbReference type="InterPro" id="IPR025665">
    <property type="entry name" value="Beta-barrel_OMP_2"/>
</dbReference>
<dbReference type="Pfam" id="PF13568">
    <property type="entry name" value="OMP_b-brl_2"/>
    <property type="match status" value="1"/>
</dbReference>
<feature type="signal peptide" evidence="1">
    <location>
        <begin position="1"/>
        <end position="20"/>
    </location>
</feature>
<organism evidence="3 4">
    <name type="scientific">Chitinophaga japonensis</name>
    <name type="common">Flexibacter japonensis</name>
    <dbReference type="NCBI Taxonomy" id="104662"/>
    <lineage>
        <taxon>Bacteria</taxon>
        <taxon>Pseudomonadati</taxon>
        <taxon>Bacteroidota</taxon>
        <taxon>Chitinophagia</taxon>
        <taxon>Chitinophagales</taxon>
        <taxon>Chitinophagaceae</taxon>
        <taxon>Chitinophaga</taxon>
    </lineage>
</organism>
<name>A0A562TF00_CHIJA</name>
<evidence type="ECO:0000313" key="4">
    <source>
        <dbReference type="Proteomes" id="UP000316778"/>
    </source>
</evidence>
<feature type="chain" id="PRO_5021734410" evidence="1">
    <location>
        <begin position="21"/>
        <end position="235"/>
    </location>
</feature>
<dbReference type="AlphaFoldDB" id="A0A562TF00"/>
<sequence length="235" mass="26210">MKIFTLFILLAVAAGTPLHAQISIGFRGGYTMADMEYKDPTIGYKYNGMGTPGRLKSWHADFLLNIPVTHNFYLQPVVRYLTKGANFERPDDARLSGVYLPVASSVKLHYLELPLNIVYKIPLSFGKIAIGAGPYVGYGLEGKYELGIRYNGKVVQNTEQDISFNDQTGIISTNTQLRRWDAGANFMLGLELNNFVMIGANYSLGMTDVDKSSNSTLKHRYLGLSLGFLLNREDY</sequence>
<gene>
    <name evidence="3" type="ORF">LX66_1225</name>
</gene>
<keyword evidence="1" id="KW-0732">Signal</keyword>
<dbReference type="Proteomes" id="UP000316778">
    <property type="component" value="Unassembled WGS sequence"/>
</dbReference>
<protein>
    <submittedName>
        <fullName evidence="3">Outer membrane protein with beta-barrel domain</fullName>
    </submittedName>
</protein>
<proteinExistence type="predicted"/>
<evidence type="ECO:0000259" key="2">
    <source>
        <dbReference type="Pfam" id="PF13568"/>
    </source>
</evidence>
<dbReference type="OrthoDB" id="981722at2"/>
<keyword evidence="4" id="KW-1185">Reference proteome</keyword>
<comment type="caution">
    <text evidence="3">The sequence shown here is derived from an EMBL/GenBank/DDBJ whole genome shotgun (WGS) entry which is preliminary data.</text>
</comment>